<reference evidence="1 2" key="1">
    <citation type="submission" date="2020-07" db="EMBL/GenBank/DDBJ databases">
        <title>Comparative genomics of pyrophilous fungi reveals a link between fire events and developmental genes.</title>
        <authorList>
            <consortium name="DOE Joint Genome Institute"/>
            <person name="Steindorff A.S."/>
            <person name="Carver A."/>
            <person name="Calhoun S."/>
            <person name="Stillman K."/>
            <person name="Liu H."/>
            <person name="Lipzen A."/>
            <person name="Pangilinan J."/>
            <person name="Labutti K."/>
            <person name="Bruns T.D."/>
            <person name="Grigoriev I.V."/>
        </authorList>
    </citation>
    <scope>NUCLEOTIDE SEQUENCE [LARGE SCALE GENOMIC DNA]</scope>
    <source>
        <strain evidence="1 2">CBS 144469</strain>
    </source>
</reference>
<dbReference type="Proteomes" id="UP000521943">
    <property type="component" value="Unassembled WGS sequence"/>
</dbReference>
<name>A0A8H6LT44_9AGAR</name>
<dbReference type="OrthoDB" id="3247165at2759"/>
<sequence length="448" mass="51198">MTDYSSQGKTREFNVVDLKECRNFQAVYTCLSRGTSLAGTLIIRDFEDNLLRGELDGALRQEYRELEYLTVITDLLYNGLLPPHIIMSTRWDTIHAYRDWKRGAGMNMDAAPAFPEDNDYDPPKEKIVYEVSTIHAAMKRKQTEEKPTLSVKRRKTVHNPQPILANSTWAAPTGPVWDGHDWSCAYDAWTFLIHWLWVSDRVKWSRVLKTYSDSMRTMITELEYMKQRDPEEELTKVRDTWRTTLREAYPGVYPTGREGTDIIALSEHLLGHPFKGTQVTTSCFGCRRRSNENTLFPMNVGRLCSIANAPLSVQAFVDACGAALRPCNACGEETRIRHVYSELLTFQCNGNPEMVFNDRIKVQSWGTYRLAGVIYYGDNHFTSRVITRDNKVYFHDGMDGGHSTYEGILGQSFPNDNLVVCDGRAPSLAMYVLADRMVTRQNSDTESD</sequence>
<dbReference type="AlphaFoldDB" id="A0A8H6LT44"/>
<keyword evidence="2" id="KW-1185">Reference proteome</keyword>
<dbReference type="EMBL" id="JACGCI010000269">
    <property type="protein sequence ID" value="KAF6741289.1"/>
    <property type="molecule type" value="Genomic_DNA"/>
</dbReference>
<evidence type="ECO:0000313" key="1">
    <source>
        <dbReference type="EMBL" id="KAF6741289.1"/>
    </source>
</evidence>
<evidence type="ECO:0000313" key="2">
    <source>
        <dbReference type="Proteomes" id="UP000521943"/>
    </source>
</evidence>
<accession>A0A8H6LT44</accession>
<comment type="caution">
    <text evidence="1">The sequence shown here is derived from an EMBL/GenBank/DDBJ whole genome shotgun (WGS) entry which is preliminary data.</text>
</comment>
<gene>
    <name evidence="1" type="ORF">DFP72DRAFT_1117394</name>
</gene>
<proteinExistence type="predicted"/>
<protein>
    <submittedName>
        <fullName evidence="1">Uncharacterized protein</fullName>
    </submittedName>
</protein>
<organism evidence="1 2">
    <name type="scientific">Ephemerocybe angulata</name>
    <dbReference type="NCBI Taxonomy" id="980116"/>
    <lineage>
        <taxon>Eukaryota</taxon>
        <taxon>Fungi</taxon>
        <taxon>Dikarya</taxon>
        <taxon>Basidiomycota</taxon>
        <taxon>Agaricomycotina</taxon>
        <taxon>Agaricomycetes</taxon>
        <taxon>Agaricomycetidae</taxon>
        <taxon>Agaricales</taxon>
        <taxon>Agaricineae</taxon>
        <taxon>Psathyrellaceae</taxon>
        <taxon>Ephemerocybe</taxon>
    </lineage>
</organism>